<sequence>MGRQAYLTKIALGRSAFEPSQTATQTTEYVQLGSSQRDLPAEAREQNPNRYIQLYDERGNPINPRANEHGRRLREAQNDVLASIGVVERRRSPSQDLPGSYEERLLELEDEDTAGNAIALASTLTENLCTWWVGSLRERILTFRFRDALPFTQIVASERSLSGKALIYGGFTSRLLSTLSIQATVYVAYVLRPLERILLATRASSRTRRFFRRWQDLPTLCLRLFLECLFYPFAYHSYLQRLGLVSAKPLLPPLRAFIPFSKWSPLLPFSLHYGASCSALDLFKAAMTSPFVFVCMEHFYERWVYAAVYEVIERSVVHPDNPDMLGREDGSKSRTTSILGLRRRSPSLIRGAVNKLLVTIGWGEPFSRLGETEREQATSAPRRPEIRGEHAIEVGGNQVTNLNRLELPLARQNTPPATEALEPESLLVPINTSTQSTPGPPTPQSPTASQTSEHDNDPRIRITSREGIVEMEVRLPPHVLSSHTEIAGSGPSTPDQRDATLPNPVRTPDTRMYHRVTTLSSEPAQMIGAICKAQIVTWMTLPLKLVTLRLVASHYLARRQGYIGPRRVLDPLPAMSDSNWPSIGVQMSRIALCGAFELAIDLTLWGCQYVVVTWMGTKSFGWGAL</sequence>
<keyword evidence="3" id="KW-1185">Reference proteome</keyword>
<feature type="region of interest" description="Disordered" evidence="1">
    <location>
        <begin position="483"/>
        <end position="509"/>
    </location>
</feature>
<gene>
    <name evidence="2" type="ORF">BU26DRAFT_510608</name>
</gene>
<feature type="region of interest" description="Disordered" evidence="1">
    <location>
        <begin position="369"/>
        <end position="389"/>
    </location>
</feature>
<evidence type="ECO:0000313" key="3">
    <source>
        <dbReference type="Proteomes" id="UP000800094"/>
    </source>
</evidence>
<evidence type="ECO:0000313" key="2">
    <source>
        <dbReference type="EMBL" id="KAF2242816.1"/>
    </source>
</evidence>
<dbReference type="RefSeq" id="XP_033677820.1">
    <property type="nucleotide sequence ID" value="XM_033827246.1"/>
</dbReference>
<protein>
    <submittedName>
        <fullName evidence="2">Uncharacterized protein</fullName>
    </submittedName>
</protein>
<organism evidence="2 3">
    <name type="scientific">Trematosphaeria pertusa</name>
    <dbReference type="NCBI Taxonomy" id="390896"/>
    <lineage>
        <taxon>Eukaryota</taxon>
        <taxon>Fungi</taxon>
        <taxon>Dikarya</taxon>
        <taxon>Ascomycota</taxon>
        <taxon>Pezizomycotina</taxon>
        <taxon>Dothideomycetes</taxon>
        <taxon>Pleosporomycetidae</taxon>
        <taxon>Pleosporales</taxon>
        <taxon>Massarineae</taxon>
        <taxon>Trematosphaeriaceae</taxon>
        <taxon>Trematosphaeria</taxon>
    </lineage>
</organism>
<accession>A0A6A6HXM2</accession>
<dbReference type="GeneID" id="54580576"/>
<dbReference type="AlphaFoldDB" id="A0A6A6HXM2"/>
<feature type="compositionally biased region" description="Basic and acidic residues" evidence="1">
    <location>
        <begin position="370"/>
        <end position="389"/>
    </location>
</feature>
<reference evidence="2" key="1">
    <citation type="journal article" date="2020" name="Stud. Mycol.">
        <title>101 Dothideomycetes genomes: a test case for predicting lifestyles and emergence of pathogens.</title>
        <authorList>
            <person name="Haridas S."/>
            <person name="Albert R."/>
            <person name="Binder M."/>
            <person name="Bloem J."/>
            <person name="Labutti K."/>
            <person name="Salamov A."/>
            <person name="Andreopoulos B."/>
            <person name="Baker S."/>
            <person name="Barry K."/>
            <person name="Bills G."/>
            <person name="Bluhm B."/>
            <person name="Cannon C."/>
            <person name="Castanera R."/>
            <person name="Culley D."/>
            <person name="Daum C."/>
            <person name="Ezra D."/>
            <person name="Gonzalez J."/>
            <person name="Henrissat B."/>
            <person name="Kuo A."/>
            <person name="Liang C."/>
            <person name="Lipzen A."/>
            <person name="Lutzoni F."/>
            <person name="Magnuson J."/>
            <person name="Mondo S."/>
            <person name="Nolan M."/>
            <person name="Ohm R."/>
            <person name="Pangilinan J."/>
            <person name="Park H.-J."/>
            <person name="Ramirez L."/>
            <person name="Alfaro M."/>
            <person name="Sun H."/>
            <person name="Tritt A."/>
            <person name="Yoshinaga Y."/>
            <person name="Zwiers L.-H."/>
            <person name="Turgeon B."/>
            <person name="Goodwin S."/>
            <person name="Spatafora J."/>
            <person name="Crous P."/>
            <person name="Grigoriev I."/>
        </authorList>
    </citation>
    <scope>NUCLEOTIDE SEQUENCE</scope>
    <source>
        <strain evidence="2">CBS 122368</strain>
    </source>
</reference>
<dbReference type="Proteomes" id="UP000800094">
    <property type="component" value="Unassembled WGS sequence"/>
</dbReference>
<name>A0A6A6HXM2_9PLEO</name>
<dbReference type="OrthoDB" id="5383784at2759"/>
<evidence type="ECO:0000256" key="1">
    <source>
        <dbReference type="SAM" id="MobiDB-lite"/>
    </source>
</evidence>
<feature type="region of interest" description="Disordered" evidence="1">
    <location>
        <begin position="430"/>
        <end position="460"/>
    </location>
</feature>
<proteinExistence type="predicted"/>
<dbReference type="EMBL" id="ML987207">
    <property type="protein sequence ID" value="KAF2242816.1"/>
    <property type="molecule type" value="Genomic_DNA"/>
</dbReference>